<dbReference type="GO" id="GO:0004222">
    <property type="term" value="F:metalloendopeptidase activity"/>
    <property type="evidence" value="ECO:0007669"/>
    <property type="project" value="InterPro"/>
</dbReference>
<comment type="caution">
    <text evidence="1">Lacks conserved residue(s) required for the propagation of feature annotation.</text>
</comment>
<comment type="caution">
    <text evidence="3">The sequence shown here is derived from an EMBL/GenBank/DDBJ whole genome shotgun (WGS) entry which is preliminary data.</text>
</comment>
<organism evidence="3 4">
    <name type="scientific">Gambusia affinis</name>
    <name type="common">Western mosquitofish</name>
    <name type="synonym">Heterandria affinis</name>
    <dbReference type="NCBI Taxonomy" id="33528"/>
    <lineage>
        <taxon>Eukaryota</taxon>
        <taxon>Metazoa</taxon>
        <taxon>Chordata</taxon>
        <taxon>Craniata</taxon>
        <taxon>Vertebrata</taxon>
        <taxon>Euteleostomi</taxon>
        <taxon>Actinopterygii</taxon>
        <taxon>Neopterygii</taxon>
        <taxon>Teleostei</taxon>
        <taxon>Neoteleostei</taxon>
        <taxon>Acanthomorphata</taxon>
        <taxon>Ovalentaria</taxon>
        <taxon>Atherinomorphae</taxon>
        <taxon>Cyprinodontiformes</taxon>
        <taxon>Poeciliidae</taxon>
        <taxon>Poeciliinae</taxon>
        <taxon>Gambusia</taxon>
    </lineage>
</organism>
<evidence type="ECO:0000256" key="1">
    <source>
        <dbReference type="PROSITE-ProRule" id="PRU01211"/>
    </source>
</evidence>
<proteinExistence type="predicted"/>
<dbReference type="EMBL" id="NHOQ01001000">
    <property type="protein sequence ID" value="PWA27837.1"/>
    <property type="molecule type" value="Genomic_DNA"/>
</dbReference>
<evidence type="ECO:0000259" key="2">
    <source>
        <dbReference type="PROSITE" id="PS51864"/>
    </source>
</evidence>
<dbReference type="PANTHER" id="PTHR10127:SF839">
    <property type="entry name" value="HATCHING ENZYME 1.2-RELATED"/>
    <property type="match status" value="1"/>
</dbReference>
<protein>
    <recommendedName>
        <fullName evidence="2">Peptidase M12A domain-containing protein</fullName>
    </recommendedName>
</protein>
<reference evidence="3 4" key="1">
    <citation type="journal article" date="2018" name="G3 (Bethesda)">
        <title>A High-Quality Reference Genome for the Invasive Mosquitofish Gambusia affinis Using a Chicago Library.</title>
        <authorList>
            <person name="Hoffberg S.L."/>
            <person name="Troendle N.J."/>
            <person name="Glenn T.C."/>
            <person name="Mahmud O."/>
            <person name="Louha S."/>
            <person name="Chalopin D."/>
            <person name="Bennetzen J.L."/>
            <person name="Mauricio R."/>
        </authorList>
    </citation>
    <scope>NUCLEOTIDE SEQUENCE [LARGE SCALE GENOMIC DNA]</scope>
    <source>
        <strain evidence="3">NE01/NJP1002.9</strain>
        <tissue evidence="3">Muscle</tissue>
    </source>
</reference>
<dbReference type="Pfam" id="PF01400">
    <property type="entry name" value="Astacin"/>
    <property type="match status" value="1"/>
</dbReference>
<dbReference type="InterPro" id="IPR024079">
    <property type="entry name" value="MetalloPept_cat_dom_sf"/>
</dbReference>
<dbReference type="AlphaFoldDB" id="A0A315VX53"/>
<dbReference type="InterPro" id="IPR001506">
    <property type="entry name" value="Peptidase_M12A"/>
</dbReference>
<dbReference type="PROSITE" id="PS51864">
    <property type="entry name" value="ASTACIN"/>
    <property type="match status" value="1"/>
</dbReference>
<evidence type="ECO:0000313" key="4">
    <source>
        <dbReference type="Proteomes" id="UP000250572"/>
    </source>
</evidence>
<sequence>MDTDNLTPYDYSSVMPYRKTAFGTKGVVTITPIPDPNVPIGQRRHSHADINILLINKLYKCTSYSG</sequence>
<dbReference type="Proteomes" id="UP000250572">
    <property type="component" value="Unassembled WGS sequence"/>
</dbReference>
<dbReference type="PANTHER" id="PTHR10127">
    <property type="entry name" value="DISCOIDIN, CUB, EGF, LAMININ , AND ZINC METALLOPROTEASE DOMAIN CONTAINING"/>
    <property type="match status" value="1"/>
</dbReference>
<gene>
    <name evidence="3" type="ORF">CCH79_00000137</name>
</gene>
<name>A0A315VX53_GAMAF</name>
<keyword evidence="4" id="KW-1185">Reference proteome</keyword>
<dbReference type="Gene3D" id="3.40.390.10">
    <property type="entry name" value="Collagenase (Catalytic Domain)"/>
    <property type="match status" value="1"/>
</dbReference>
<feature type="domain" description="Peptidase M12A" evidence="2">
    <location>
        <begin position="1"/>
        <end position="62"/>
    </location>
</feature>
<dbReference type="GO" id="GO:0006508">
    <property type="term" value="P:proteolysis"/>
    <property type="evidence" value="ECO:0007669"/>
    <property type="project" value="InterPro"/>
</dbReference>
<evidence type="ECO:0000313" key="3">
    <source>
        <dbReference type="EMBL" id="PWA27837.1"/>
    </source>
</evidence>
<accession>A0A315VX53</accession>
<dbReference type="SUPFAM" id="SSF55486">
    <property type="entry name" value="Metalloproteases ('zincins'), catalytic domain"/>
    <property type="match status" value="1"/>
</dbReference>